<feature type="compositionally biased region" description="Low complexity" evidence="1">
    <location>
        <begin position="514"/>
        <end position="530"/>
    </location>
</feature>
<organism evidence="2 3">
    <name type="scientific">Dichomitus squalens (strain LYAD-421)</name>
    <name type="common">Western red white-rot fungus</name>
    <dbReference type="NCBI Taxonomy" id="732165"/>
    <lineage>
        <taxon>Eukaryota</taxon>
        <taxon>Fungi</taxon>
        <taxon>Dikarya</taxon>
        <taxon>Basidiomycota</taxon>
        <taxon>Agaricomycotina</taxon>
        <taxon>Agaricomycetes</taxon>
        <taxon>Polyporales</taxon>
        <taxon>Polyporaceae</taxon>
        <taxon>Dichomitus</taxon>
    </lineage>
</organism>
<sequence length="604" mass="65186">MSYDHNDFTHSDDDFIQDLVAAGFILAERDESLQQGGEDPQSSSHAREDASQVSCYTQPIASQILIILRGNYDQPSHVFQLRISTPAPTPTLPAHSSPATPPATVASFASTAPLCDASPVPVAPGQLPDLPPSPASTPANDDDEDDKENSAAPLPSGPQALRSDKGKGKEVAASPSPLPTPPARPAKRCRADHAGGSNADQMVSRKRARKGTDRPAPTPPEPEALDEDTGKPCPYLVSRHSQLTCGVRGCSEVLKVSGLSAARAHFREHFAGDSSPSLGTPGPSRPRKTTVAQYPDYGTEVKCPWGGCHDHFTLEHMQLNRHLEEDHFGIRYECPHCGQEFMRQTYLTTNHMKKCGKSSRRKGKGRKGKSRKGKGRDSRALPRGRTLVLSSSPRRRPVAIIPNIYSPNIYPSYIYPSYIHPSNMSTTTVVAAQNPPLRPILLHPAPTADTTAPATSATSPANTTRVTIADPGPAQLPTTPRRVSPRTASPPPAPTTTTTTTTGPERRARRASQAERAAQRLTPNGALRPGARPRRRRRRPNQDPNAENVAALAGAVREAEERASAHADFLYAVYSGDPHVWSPSSYPANWAGSDDRVRLAERQV</sequence>
<evidence type="ECO:0000256" key="1">
    <source>
        <dbReference type="SAM" id="MobiDB-lite"/>
    </source>
</evidence>
<evidence type="ECO:0000313" key="3">
    <source>
        <dbReference type="Proteomes" id="UP000053319"/>
    </source>
</evidence>
<feature type="compositionally biased region" description="Low complexity" evidence="1">
    <location>
        <begin position="444"/>
        <end position="464"/>
    </location>
</feature>
<name>R7SSB3_DICSQ</name>
<evidence type="ECO:0000313" key="2">
    <source>
        <dbReference type="EMBL" id="EJF58966.1"/>
    </source>
</evidence>
<feature type="compositionally biased region" description="Low complexity" evidence="1">
    <location>
        <begin position="477"/>
        <end position="487"/>
    </location>
</feature>
<dbReference type="Proteomes" id="UP000053319">
    <property type="component" value="Unassembled WGS sequence"/>
</dbReference>
<accession>R7SSB3</accession>
<feature type="compositionally biased region" description="Basic residues" evidence="1">
    <location>
        <begin position="352"/>
        <end position="374"/>
    </location>
</feature>
<feature type="region of interest" description="Disordered" evidence="1">
    <location>
        <begin position="271"/>
        <end position="291"/>
    </location>
</feature>
<evidence type="ECO:0008006" key="4">
    <source>
        <dbReference type="Google" id="ProtNLM"/>
    </source>
</evidence>
<reference evidence="2 3" key="1">
    <citation type="journal article" date="2012" name="Science">
        <title>The Paleozoic origin of enzymatic lignin decomposition reconstructed from 31 fungal genomes.</title>
        <authorList>
            <person name="Floudas D."/>
            <person name="Binder M."/>
            <person name="Riley R."/>
            <person name="Barry K."/>
            <person name="Blanchette R.A."/>
            <person name="Henrissat B."/>
            <person name="Martinez A.T."/>
            <person name="Otillar R."/>
            <person name="Spatafora J.W."/>
            <person name="Yadav J.S."/>
            <person name="Aerts A."/>
            <person name="Benoit I."/>
            <person name="Boyd A."/>
            <person name="Carlson A."/>
            <person name="Copeland A."/>
            <person name="Coutinho P.M."/>
            <person name="de Vries R.P."/>
            <person name="Ferreira P."/>
            <person name="Findley K."/>
            <person name="Foster B."/>
            <person name="Gaskell J."/>
            <person name="Glotzer D."/>
            <person name="Gorecki P."/>
            <person name="Heitman J."/>
            <person name="Hesse C."/>
            <person name="Hori C."/>
            <person name="Igarashi K."/>
            <person name="Jurgens J.A."/>
            <person name="Kallen N."/>
            <person name="Kersten P."/>
            <person name="Kohler A."/>
            <person name="Kuees U."/>
            <person name="Kumar T.K.A."/>
            <person name="Kuo A."/>
            <person name="LaButti K."/>
            <person name="Larrondo L.F."/>
            <person name="Lindquist E."/>
            <person name="Ling A."/>
            <person name="Lombard V."/>
            <person name="Lucas S."/>
            <person name="Lundell T."/>
            <person name="Martin R."/>
            <person name="McLaughlin D.J."/>
            <person name="Morgenstern I."/>
            <person name="Morin E."/>
            <person name="Murat C."/>
            <person name="Nagy L.G."/>
            <person name="Nolan M."/>
            <person name="Ohm R.A."/>
            <person name="Patyshakuliyeva A."/>
            <person name="Rokas A."/>
            <person name="Ruiz-Duenas F.J."/>
            <person name="Sabat G."/>
            <person name="Salamov A."/>
            <person name="Samejima M."/>
            <person name="Schmutz J."/>
            <person name="Slot J.C."/>
            <person name="St John F."/>
            <person name="Stenlid J."/>
            <person name="Sun H."/>
            <person name="Sun S."/>
            <person name="Syed K."/>
            <person name="Tsang A."/>
            <person name="Wiebenga A."/>
            <person name="Young D."/>
            <person name="Pisabarro A."/>
            <person name="Eastwood D.C."/>
            <person name="Martin F."/>
            <person name="Cullen D."/>
            <person name="Grigoriev I.V."/>
            <person name="Hibbett D.S."/>
        </authorList>
    </citation>
    <scope>NUCLEOTIDE SEQUENCE [LARGE SCALE GENOMIC DNA]</scope>
    <source>
        <strain evidence="2 3">LYAD-421 SS1</strain>
    </source>
</reference>
<feature type="region of interest" description="Disordered" evidence="1">
    <location>
        <begin position="352"/>
        <end position="391"/>
    </location>
</feature>
<dbReference type="RefSeq" id="XP_007368269.1">
    <property type="nucleotide sequence ID" value="XM_007368207.1"/>
</dbReference>
<dbReference type="AlphaFoldDB" id="R7SSB3"/>
<feature type="region of interest" description="Disordered" evidence="1">
    <location>
        <begin position="117"/>
        <end position="230"/>
    </location>
</feature>
<dbReference type="GeneID" id="18841141"/>
<proteinExistence type="predicted"/>
<feature type="region of interest" description="Disordered" evidence="1">
    <location>
        <begin position="444"/>
        <end position="547"/>
    </location>
</feature>
<feature type="region of interest" description="Disordered" evidence="1">
    <location>
        <begin position="32"/>
        <end position="53"/>
    </location>
</feature>
<gene>
    <name evidence="2" type="ORF">DICSQDRAFT_182211</name>
</gene>
<dbReference type="HOGENOM" id="CLU_451987_0_0_1"/>
<dbReference type="KEGG" id="dsq:DICSQDRAFT_182211"/>
<protein>
    <recommendedName>
        <fullName evidence="4">C2H2-type domain-containing protein</fullName>
    </recommendedName>
</protein>
<dbReference type="EMBL" id="JH719429">
    <property type="protein sequence ID" value="EJF58966.1"/>
    <property type="molecule type" value="Genomic_DNA"/>
</dbReference>